<dbReference type="PROSITE" id="PS50197">
    <property type="entry name" value="BEACH"/>
    <property type="match status" value="1"/>
</dbReference>
<dbReference type="SUPFAM" id="SSF50978">
    <property type="entry name" value="WD40 repeat-like"/>
    <property type="match status" value="1"/>
</dbReference>
<dbReference type="InterPro" id="IPR057496">
    <property type="entry name" value="FAN-like_PH"/>
</dbReference>
<dbReference type="EMBL" id="JAMWBK010000006">
    <property type="protein sequence ID" value="KAJ8904362.1"/>
    <property type="molecule type" value="Genomic_DNA"/>
</dbReference>
<protein>
    <recommendedName>
        <fullName evidence="5">BEACH domain-containing protein</fullName>
    </recommendedName>
</protein>
<dbReference type="Gene3D" id="2.130.10.10">
    <property type="entry name" value="YVTN repeat-like/Quinoprotein amine dehydrogenase"/>
    <property type="match status" value="1"/>
</dbReference>
<organism evidence="3 4">
    <name type="scientific">Rhodosorus marinus</name>
    <dbReference type="NCBI Taxonomy" id="101924"/>
    <lineage>
        <taxon>Eukaryota</taxon>
        <taxon>Rhodophyta</taxon>
        <taxon>Stylonematophyceae</taxon>
        <taxon>Stylonematales</taxon>
        <taxon>Stylonemataceae</taxon>
        <taxon>Rhodosorus</taxon>
    </lineage>
</organism>
<dbReference type="InterPro" id="IPR036322">
    <property type="entry name" value="WD40_repeat_dom_sf"/>
</dbReference>
<sequence length="941" mass="105798">MVGRERFSTLLLEERELIVEDFLAEYRNQQQSKGWVKICTKNVYFDPELLEQAVLRFPFTKLENLRVVESSITFDCEMVTCLRQNGVDHDYLTRRCDSKHEVLPRFKSPIEVYDLCQRLKNISGISSTSERDAVIQSLVDNHESNATFDVTAMRSLTAEELVLEDKVRRISPLSETLGTLRLTNINLYFMPLHGGLRPVDIYPLSRVVGRRRLEYGIHEPSIEITFSDLKREDDATEHLSLMLVFSEERHCLIAELLLGNHCESTRGLDLESCESAWAAGAMSNYEYLLRLNYFSGRSFCDLSQYPVFPWVLSDYSSDSLDLSNPGSYRELSKSVGALSERRLELVHERYNEMPEPRFLWGTHFSSAAAVIYYLVRAVPAAMLKLQGGKFDEPNRLFNSLLGTWMSVTTSTSDVKELIPEFFALTNSELPVESGARTNGLYHPGDFLCNLQNLDLGIRQDGERVENVRLPPWAHHSAEQFIRMNRLALESDHVSQRLHEWIDLIFGCKSKIVDAHTLYFTDVKENQTFDSLIQFGKTPKRLFNNPHPRRSADAAALSVASTSSRVRLHGMQKGLRAHNPHTMGNQLDHKKPKAQGFLKCIAESGESEKAFSLYRSPEQGKLGMKCNLQCKDGVLLSSYTGKDSVISLHDSRSFKRIRATKSYHSVREIAPPIALLSSSSFVFTDESTRLMAFDVYSGSDRLLSSDYSHSSPITGLCCTRSAFVSTSADSTNLWTWGDGRKNLQLRCQLDPEGVVRHIACVQLHDQNLLIATESNQANLMLWKIPLLDAEDGRDITEDAYEACWRGAAASDGSQTNGMCLTEEKIIVISDSGQVAIYNLDLARRGPADPIKLVQLGRSAICMVGGLPTGTFLVATDDGSLTEFDGEGRVLELRREIWKYDSDESLINMCFDAELNVLVYALSNGVVCVLGEVNVDDPNPKSG</sequence>
<dbReference type="InterPro" id="IPR036372">
    <property type="entry name" value="BEACH_dom_sf"/>
</dbReference>
<dbReference type="CDD" id="cd06071">
    <property type="entry name" value="Beach"/>
    <property type="match status" value="1"/>
</dbReference>
<dbReference type="AlphaFoldDB" id="A0AAV8UTA8"/>
<dbReference type="InterPro" id="IPR015943">
    <property type="entry name" value="WD40/YVTN_repeat-like_dom_sf"/>
</dbReference>
<name>A0AAV8UTA8_9RHOD</name>
<evidence type="ECO:0000259" key="1">
    <source>
        <dbReference type="PROSITE" id="PS50197"/>
    </source>
</evidence>
<feature type="domain" description="BEACH" evidence="1">
    <location>
        <begin position="262"/>
        <end position="580"/>
    </location>
</feature>
<dbReference type="SMART" id="SM01026">
    <property type="entry name" value="Beach"/>
    <property type="match status" value="1"/>
</dbReference>
<dbReference type="SUPFAM" id="SSF81837">
    <property type="entry name" value="BEACH domain"/>
    <property type="match status" value="1"/>
</dbReference>
<evidence type="ECO:0000259" key="2">
    <source>
        <dbReference type="PROSITE" id="PS51783"/>
    </source>
</evidence>
<dbReference type="InterPro" id="IPR050865">
    <property type="entry name" value="BEACH_Domain"/>
</dbReference>
<dbReference type="Gene3D" id="1.10.1540.10">
    <property type="entry name" value="BEACH domain"/>
    <property type="match status" value="1"/>
</dbReference>
<dbReference type="PANTHER" id="PTHR13743">
    <property type="entry name" value="BEIGE/BEACH-RELATED"/>
    <property type="match status" value="1"/>
</dbReference>
<evidence type="ECO:0000313" key="4">
    <source>
        <dbReference type="Proteomes" id="UP001157974"/>
    </source>
</evidence>
<dbReference type="InterPro" id="IPR000409">
    <property type="entry name" value="BEACH_dom"/>
</dbReference>
<evidence type="ECO:0000313" key="3">
    <source>
        <dbReference type="EMBL" id="KAJ8904362.1"/>
    </source>
</evidence>
<gene>
    <name evidence="3" type="ORF">NDN08_000881</name>
</gene>
<comment type="caution">
    <text evidence="3">The sequence shown here is derived from an EMBL/GenBank/DDBJ whole genome shotgun (WGS) entry which is preliminary data.</text>
</comment>
<dbReference type="InterPro" id="IPR023362">
    <property type="entry name" value="PH-BEACH_dom"/>
</dbReference>
<reference evidence="3 4" key="1">
    <citation type="journal article" date="2023" name="Nat. Commun.">
        <title>Origin of minicircular mitochondrial genomes in red algae.</title>
        <authorList>
            <person name="Lee Y."/>
            <person name="Cho C.H."/>
            <person name="Lee Y.M."/>
            <person name="Park S.I."/>
            <person name="Yang J.H."/>
            <person name="West J.A."/>
            <person name="Bhattacharya D."/>
            <person name="Yoon H.S."/>
        </authorList>
    </citation>
    <scope>NUCLEOTIDE SEQUENCE [LARGE SCALE GENOMIC DNA]</scope>
    <source>
        <strain evidence="3 4">CCMP1338</strain>
        <tissue evidence="3">Whole cell</tissue>
    </source>
</reference>
<dbReference type="Pfam" id="PF02138">
    <property type="entry name" value="Beach"/>
    <property type="match status" value="1"/>
</dbReference>
<proteinExistence type="predicted"/>
<dbReference type="PROSITE" id="PS51783">
    <property type="entry name" value="PH_BEACH"/>
    <property type="match status" value="1"/>
</dbReference>
<evidence type="ECO:0008006" key="5">
    <source>
        <dbReference type="Google" id="ProtNLM"/>
    </source>
</evidence>
<feature type="domain" description="BEACH-type PH" evidence="2">
    <location>
        <begin position="156"/>
        <end position="258"/>
    </location>
</feature>
<dbReference type="PANTHER" id="PTHR13743:SF123">
    <property type="entry name" value="PROTEIN FAN"/>
    <property type="match status" value="1"/>
</dbReference>
<dbReference type="Pfam" id="PF25400">
    <property type="entry name" value="PH_FAN"/>
    <property type="match status" value="1"/>
</dbReference>
<dbReference type="Proteomes" id="UP001157974">
    <property type="component" value="Unassembled WGS sequence"/>
</dbReference>
<accession>A0AAV8UTA8</accession>
<keyword evidence="4" id="KW-1185">Reference proteome</keyword>